<dbReference type="FunFam" id="1.20.1640.10:FF:000004">
    <property type="entry name" value="Protein translocase subunit SecD"/>
    <property type="match status" value="1"/>
</dbReference>
<dbReference type="GO" id="GO:0065002">
    <property type="term" value="P:intracellular protein transmembrane transport"/>
    <property type="evidence" value="ECO:0007669"/>
    <property type="project" value="UniProtKB-UniRule"/>
</dbReference>
<evidence type="ECO:0000256" key="9">
    <source>
        <dbReference type="HAMAP-Rule" id="MF_01463"/>
    </source>
</evidence>
<evidence type="ECO:0000256" key="4">
    <source>
        <dbReference type="ARBA" id="ARBA00022692"/>
    </source>
</evidence>
<dbReference type="InterPro" id="IPR048634">
    <property type="entry name" value="SecD_SecF_C"/>
</dbReference>
<dbReference type="NCBIfam" id="TIGR01129">
    <property type="entry name" value="secD"/>
    <property type="match status" value="1"/>
</dbReference>
<dbReference type="Gene3D" id="3.30.70.3220">
    <property type="match status" value="1"/>
</dbReference>
<dbReference type="GO" id="GO:0015450">
    <property type="term" value="F:protein-transporting ATPase activity"/>
    <property type="evidence" value="ECO:0007669"/>
    <property type="project" value="InterPro"/>
</dbReference>
<dbReference type="InterPro" id="IPR022813">
    <property type="entry name" value="SecD/SecF_arch_bac"/>
</dbReference>
<feature type="transmembrane region" description="Helical" evidence="9">
    <location>
        <begin position="421"/>
        <end position="443"/>
    </location>
</feature>
<protein>
    <recommendedName>
        <fullName evidence="9">Protein translocase subunit SecD</fullName>
    </recommendedName>
</protein>
<comment type="caution">
    <text evidence="9">Lacks conserved residue(s) required for the propagation of feature annotation.</text>
</comment>
<evidence type="ECO:0000259" key="11">
    <source>
        <dbReference type="Pfam" id="PF21760"/>
    </source>
</evidence>
<dbReference type="Gene3D" id="3.30.1360.200">
    <property type="match status" value="1"/>
</dbReference>
<dbReference type="HAMAP" id="MF_01463_B">
    <property type="entry name" value="SecD_B"/>
    <property type="match status" value="1"/>
</dbReference>
<evidence type="ECO:0000256" key="5">
    <source>
        <dbReference type="ARBA" id="ARBA00022927"/>
    </source>
</evidence>
<dbReference type="NCBIfam" id="TIGR00916">
    <property type="entry name" value="2A0604s01"/>
    <property type="match status" value="1"/>
</dbReference>
<dbReference type="Gene3D" id="1.20.1640.10">
    <property type="entry name" value="Multidrug efflux transporter AcrB transmembrane domain"/>
    <property type="match status" value="1"/>
</dbReference>
<dbReference type="GO" id="GO:0005886">
    <property type="term" value="C:plasma membrane"/>
    <property type="evidence" value="ECO:0007669"/>
    <property type="project" value="UniProtKB-SubCell"/>
</dbReference>
<feature type="transmembrane region" description="Helical" evidence="9">
    <location>
        <begin position="368"/>
        <end position="387"/>
    </location>
</feature>
<dbReference type="InterPro" id="IPR055344">
    <property type="entry name" value="SecD_SecF_C_bact"/>
</dbReference>
<feature type="transmembrane region" description="Helical" evidence="9">
    <location>
        <begin position="464"/>
        <end position="486"/>
    </location>
</feature>
<feature type="transmembrane region" description="Helical" evidence="9">
    <location>
        <begin position="394"/>
        <end position="415"/>
    </location>
</feature>
<dbReference type="Proteomes" id="UP000217076">
    <property type="component" value="Unassembled WGS sequence"/>
</dbReference>
<name>A0A1G7Y0P3_9PROT</name>
<dbReference type="SUPFAM" id="SSF82866">
    <property type="entry name" value="Multidrug efflux transporter AcrB transmembrane domain"/>
    <property type="match status" value="1"/>
</dbReference>
<comment type="similarity">
    <text evidence="9">Belongs to the SecD/SecF family. SecD subfamily.</text>
</comment>
<comment type="subunit">
    <text evidence="9">Forms a complex with SecF. Part of the essential Sec protein translocation apparatus which comprises SecA, SecYEG and auxiliary proteins SecDF-YajC and YidC.</text>
</comment>
<dbReference type="AlphaFoldDB" id="A0A1G7Y0P3"/>
<dbReference type="OrthoDB" id="9805019at2"/>
<evidence type="ECO:0000313" key="13">
    <source>
        <dbReference type="EMBL" id="SDG89971.1"/>
    </source>
</evidence>
<dbReference type="Pfam" id="PF21760">
    <property type="entry name" value="SecD_1st"/>
    <property type="match status" value="1"/>
</dbReference>
<dbReference type="GO" id="GO:0006605">
    <property type="term" value="P:protein targeting"/>
    <property type="evidence" value="ECO:0007669"/>
    <property type="project" value="UniProtKB-UniRule"/>
</dbReference>
<sequence length="531" mass="56751">MKTLDFPLWKVVLVLAVTGLGVVFALPNLMPRSTLDAAPAWWQPVNLGLDLQGGSYLLLEVEIGSVVEEQLEAAVEGLRAGLGRERIQAGDERIMYRDLGVRDGVVSVRIIEPAQLPAARQVIEEIDPALEVEEGAEGRFTLTMRPEAIEERRSQVVDQSIEIVRRRIDELGTREPTIQRQGDSRIIVEVPGIDDPAQLKRTLGKTAKMAFHLLDPNVGPADLAAGRVPPGTMLLPAANPEPGRPFQYAVRRKVEVSGDHLVDSQPTFQDNLPVVSFRFDTAGGRRFCTTTQQNVGRNLAIVLDDEVISAPEIKGAICGGNGVIEGGFTVQSANQLALLLRAGALPAPLTILEERTVGPGLGEDSIRAGAFASALGLLLVVVFMLGAYGMFGAFATLALAGNLSILLGVLSGLGATLTLPGIAGIVLTVGMAVDANVLIFERMKEEMRGGRSVMSAVDAGFRHAFKAIIDANITTLVAALLLFQFGSGPVRGFAVTLGVGVLTSMFTAIMLTRLMVVVWLKRRKPKILPIG</sequence>
<dbReference type="InterPro" id="IPR005791">
    <property type="entry name" value="SecD"/>
</dbReference>
<dbReference type="RefSeq" id="WP_092616892.1">
    <property type="nucleotide sequence ID" value="NZ_FNCV01000003.1"/>
</dbReference>
<comment type="function">
    <text evidence="9">Part of the Sec protein translocase complex. Interacts with the SecYEG preprotein conducting channel. SecDF uses the proton motive force (PMF) to complete protein translocation after the ATP-dependent function of SecA.</text>
</comment>
<feature type="domain" description="Protein translocase subunit SecDF P1" evidence="11">
    <location>
        <begin position="157"/>
        <end position="215"/>
    </location>
</feature>
<keyword evidence="3 9" id="KW-1003">Cell membrane</keyword>
<organism evidence="13 14">
    <name type="scientific">Roseospirillum parvum</name>
    <dbReference type="NCBI Taxonomy" id="83401"/>
    <lineage>
        <taxon>Bacteria</taxon>
        <taxon>Pseudomonadati</taxon>
        <taxon>Pseudomonadota</taxon>
        <taxon>Alphaproteobacteria</taxon>
        <taxon>Rhodospirillales</taxon>
        <taxon>Rhodospirillaceae</taxon>
        <taxon>Roseospirillum</taxon>
    </lineage>
</organism>
<evidence type="ECO:0000259" key="10">
    <source>
        <dbReference type="Pfam" id="PF02355"/>
    </source>
</evidence>
<evidence type="ECO:0000256" key="8">
    <source>
        <dbReference type="ARBA" id="ARBA00023136"/>
    </source>
</evidence>
<evidence type="ECO:0000256" key="3">
    <source>
        <dbReference type="ARBA" id="ARBA00022475"/>
    </source>
</evidence>
<feature type="domain" description="Protein export membrane protein SecD/SecF C-terminal" evidence="10">
    <location>
        <begin position="351"/>
        <end position="519"/>
    </location>
</feature>
<keyword evidence="7 9" id="KW-0811">Translocation</keyword>
<accession>A0A1G7Y0P3</accession>
<evidence type="ECO:0000313" key="14">
    <source>
        <dbReference type="Proteomes" id="UP000217076"/>
    </source>
</evidence>
<feature type="transmembrane region" description="Helical" evidence="9">
    <location>
        <begin position="492"/>
        <end position="520"/>
    </location>
</feature>
<evidence type="ECO:0000256" key="7">
    <source>
        <dbReference type="ARBA" id="ARBA00023010"/>
    </source>
</evidence>
<gene>
    <name evidence="9" type="primary">secD</name>
    <name evidence="13" type="ORF">SAMN05421742_103155</name>
</gene>
<reference evidence="14" key="1">
    <citation type="submission" date="2016-10" db="EMBL/GenBank/DDBJ databases">
        <authorList>
            <person name="Varghese N."/>
            <person name="Submissions S."/>
        </authorList>
    </citation>
    <scope>NUCLEOTIDE SEQUENCE [LARGE SCALE GENOMIC DNA]</scope>
    <source>
        <strain evidence="14">930I</strain>
    </source>
</reference>
<keyword evidence="6 9" id="KW-1133">Transmembrane helix</keyword>
<keyword evidence="5 9" id="KW-0653">Protein transport</keyword>
<dbReference type="Pfam" id="PF07549">
    <property type="entry name" value="Sec_GG"/>
    <property type="match status" value="1"/>
</dbReference>
<dbReference type="InterPro" id="IPR022646">
    <property type="entry name" value="SecD/SecF_CS"/>
</dbReference>
<dbReference type="Pfam" id="PF22599">
    <property type="entry name" value="SecDF_P1_head"/>
    <property type="match status" value="1"/>
</dbReference>
<keyword evidence="2 9" id="KW-0813">Transport</keyword>
<dbReference type="InterPro" id="IPR054384">
    <property type="entry name" value="SecDF_P1_head"/>
</dbReference>
<feature type="domain" description="SecDF P1 head subdomain" evidence="12">
    <location>
        <begin position="242"/>
        <end position="347"/>
    </location>
</feature>
<dbReference type="PANTHER" id="PTHR30081">
    <property type="entry name" value="PROTEIN-EXPORT MEMBRANE PROTEIN SEC"/>
    <property type="match status" value="1"/>
</dbReference>
<evidence type="ECO:0000256" key="2">
    <source>
        <dbReference type="ARBA" id="ARBA00022448"/>
    </source>
</evidence>
<keyword evidence="8 9" id="KW-0472">Membrane</keyword>
<dbReference type="InterPro" id="IPR048631">
    <property type="entry name" value="SecD_1st"/>
</dbReference>
<dbReference type="GO" id="GO:0043952">
    <property type="term" value="P:protein transport by the Sec complex"/>
    <property type="evidence" value="ECO:0007669"/>
    <property type="project" value="UniProtKB-UniRule"/>
</dbReference>
<evidence type="ECO:0000256" key="1">
    <source>
        <dbReference type="ARBA" id="ARBA00004651"/>
    </source>
</evidence>
<evidence type="ECO:0000256" key="6">
    <source>
        <dbReference type="ARBA" id="ARBA00022989"/>
    </source>
</evidence>
<keyword evidence="14" id="KW-1185">Reference proteome</keyword>
<proteinExistence type="inferred from homology"/>
<comment type="subcellular location">
    <subcellularLocation>
        <location evidence="1 9">Cell membrane</location>
        <topology evidence="1 9">Multi-pass membrane protein</topology>
    </subcellularLocation>
</comment>
<evidence type="ECO:0000259" key="12">
    <source>
        <dbReference type="Pfam" id="PF22599"/>
    </source>
</evidence>
<dbReference type="EMBL" id="FNCV01000003">
    <property type="protein sequence ID" value="SDG89971.1"/>
    <property type="molecule type" value="Genomic_DNA"/>
</dbReference>
<dbReference type="PANTHER" id="PTHR30081:SF1">
    <property type="entry name" value="PROTEIN TRANSLOCASE SUBUNIT SECD"/>
    <property type="match status" value="1"/>
</dbReference>
<dbReference type="Pfam" id="PF02355">
    <property type="entry name" value="SecD_SecF_C"/>
    <property type="match status" value="1"/>
</dbReference>
<keyword evidence="4 9" id="KW-0812">Transmembrane</keyword>
<dbReference type="STRING" id="83401.SAMN05421742_103155"/>